<dbReference type="GO" id="GO:0019441">
    <property type="term" value="P:L-tryptophan catabolic process to kynurenine"/>
    <property type="evidence" value="ECO:0007669"/>
    <property type="project" value="InterPro"/>
</dbReference>
<evidence type="ECO:0000313" key="2">
    <source>
        <dbReference type="EMBL" id="TDC96112.1"/>
    </source>
</evidence>
<proteinExistence type="predicted"/>
<evidence type="ECO:0000256" key="1">
    <source>
        <dbReference type="SAM" id="MobiDB-lite"/>
    </source>
</evidence>
<dbReference type="EMBL" id="SMKO01000166">
    <property type="protein sequence ID" value="TDC96112.1"/>
    <property type="molecule type" value="Genomic_DNA"/>
</dbReference>
<name>A0A4R4V1R6_9ACTN</name>
<feature type="region of interest" description="Disordered" evidence="1">
    <location>
        <begin position="1"/>
        <end position="65"/>
    </location>
</feature>
<accession>A0A4R4V1R6</accession>
<evidence type="ECO:0000313" key="3">
    <source>
        <dbReference type="Proteomes" id="UP000295258"/>
    </source>
</evidence>
<feature type="compositionally biased region" description="Basic residues" evidence="1">
    <location>
        <begin position="7"/>
        <end position="16"/>
    </location>
</feature>
<dbReference type="Gene3D" id="3.50.30.50">
    <property type="entry name" value="Putative cyclase"/>
    <property type="match status" value="1"/>
</dbReference>
<gene>
    <name evidence="2" type="ORF">E1292_38680</name>
</gene>
<feature type="compositionally biased region" description="Basic and acidic residues" evidence="1">
    <location>
        <begin position="88"/>
        <end position="106"/>
    </location>
</feature>
<dbReference type="SUPFAM" id="SSF102198">
    <property type="entry name" value="Putative cyclase"/>
    <property type="match status" value="1"/>
</dbReference>
<reference evidence="2 3" key="1">
    <citation type="submission" date="2019-03" db="EMBL/GenBank/DDBJ databases">
        <title>Draft genome sequences of novel Actinobacteria.</title>
        <authorList>
            <person name="Sahin N."/>
            <person name="Ay H."/>
            <person name="Saygin H."/>
        </authorList>
    </citation>
    <scope>NUCLEOTIDE SEQUENCE [LARGE SCALE GENOMIC DNA]</scope>
    <source>
        <strain evidence="2 3">KC310</strain>
    </source>
</reference>
<organism evidence="2 3">
    <name type="scientific">Nonomuraea deserti</name>
    <dbReference type="NCBI Taxonomy" id="1848322"/>
    <lineage>
        <taxon>Bacteria</taxon>
        <taxon>Bacillati</taxon>
        <taxon>Actinomycetota</taxon>
        <taxon>Actinomycetes</taxon>
        <taxon>Streptosporangiales</taxon>
        <taxon>Streptosporangiaceae</taxon>
        <taxon>Nonomuraea</taxon>
    </lineage>
</organism>
<dbReference type="Proteomes" id="UP000295258">
    <property type="component" value="Unassembled WGS sequence"/>
</dbReference>
<dbReference type="AlphaFoldDB" id="A0A4R4V1R6"/>
<sequence length="336" mass="35902">MGGLRPAAHHLARRVGARTGQPGHRSRGRLLRVPPVRSGARPHVGAGDRPTARRRRGGAQWHGVRPGRGRLVAADVRRGSAGHRAGRRDRPYDARTTRARGSDDRRAATVTTVQDLTHTFRPGFPVVGYESPHRAAVARLDTDGFRGNAWSLIEHSGTHVDAPSHFAPDGRDVSELRPEDLVVPIAVIDIADRVAADPDSAVIVADLLRHEREHGPLPDGAAVFMHSSWDARAGDAEAFHGIVPGGGRRSPGFAPETVDWLIEHRNIACIGVDSPSIDVGSATDFPVHRRWLGAARYAVEGLARLSSIPPAGAVGFVGVVPFEAGTGGPCRVLATW</sequence>
<dbReference type="InterPro" id="IPR037175">
    <property type="entry name" value="KFase_sf"/>
</dbReference>
<keyword evidence="3" id="KW-1185">Reference proteome</keyword>
<feature type="region of interest" description="Disordered" evidence="1">
    <location>
        <begin position="77"/>
        <end position="106"/>
    </location>
</feature>
<comment type="caution">
    <text evidence="2">The sequence shown here is derived from an EMBL/GenBank/DDBJ whole genome shotgun (WGS) entry which is preliminary data.</text>
</comment>
<dbReference type="PANTHER" id="PTHR31118">
    <property type="entry name" value="CYCLASE-LIKE PROTEIN 2"/>
    <property type="match status" value="1"/>
</dbReference>
<dbReference type="GO" id="GO:0004061">
    <property type="term" value="F:arylformamidase activity"/>
    <property type="evidence" value="ECO:0007669"/>
    <property type="project" value="InterPro"/>
</dbReference>
<dbReference type="InterPro" id="IPR007325">
    <property type="entry name" value="KFase/CYL"/>
</dbReference>
<protein>
    <submittedName>
        <fullName evidence="2">Cyclase family protein</fullName>
    </submittedName>
</protein>
<dbReference type="PANTHER" id="PTHR31118:SF12">
    <property type="entry name" value="CYCLASE-LIKE PROTEIN 2"/>
    <property type="match status" value="1"/>
</dbReference>
<dbReference type="Pfam" id="PF04199">
    <property type="entry name" value="Cyclase"/>
    <property type="match status" value="1"/>
</dbReference>